<feature type="compositionally biased region" description="Polar residues" evidence="3">
    <location>
        <begin position="78"/>
        <end position="91"/>
    </location>
</feature>
<dbReference type="InterPro" id="IPR005225">
    <property type="entry name" value="Small_GTP-bd"/>
</dbReference>
<dbReference type="PROSITE" id="PS51421">
    <property type="entry name" value="RAS"/>
    <property type="match status" value="1"/>
</dbReference>
<evidence type="ECO:0000256" key="2">
    <source>
        <dbReference type="ARBA" id="ARBA00023134"/>
    </source>
</evidence>
<evidence type="ECO:0000256" key="3">
    <source>
        <dbReference type="SAM" id="MobiDB-lite"/>
    </source>
</evidence>
<gene>
    <name evidence="4" type="ORF">PAC_00521</name>
</gene>
<dbReference type="NCBIfam" id="TIGR00231">
    <property type="entry name" value="small_GTP"/>
    <property type="match status" value="1"/>
</dbReference>
<evidence type="ECO:0000313" key="4">
    <source>
        <dbReference type="EMBL" id="CZR50647.1"/>
    </source>
</evidence>
<dbReference type="GO" id="GO:0016020">
    <property type="term" value="C:membrane"/>
    <property type="evidence" value="ECO:0007669"/>
    <property type="project" value="InterPro"/>
</dbReference>
<dbReference type="Proteomes" id="UP000184330">
    <property type="component" value="Unassembled WGS sequence"/>
</dbReference>
<dbReference type="SMART" id="SM00175">
    <property type="entry name" value="RAB"/>
    <property type="match status" value="1"/>
</dbReference>
<dbReference type="GO" id="GO:0005525">
    <property type="term" value="F:GTP binding"/>
    <property type="evidence" value="ECO:0007669"/>
    <property type="project" value="UniProtKB-KW"/>
</dbReference>
<dbReference type="AlphaFoldDB" id="A0A1L7WD05"/>
<accession>A0A1L7WD05</accession>
<organism evidence="4 5">
    <name type="scientific">Phialocephala subalpina</name>
    <dbReference type="NCBI Taxonomy" id="576137"/>
    <lineage>
        <taxon>Eukaryota</taxon>
        <taxon>Fungi</taxon>
        <taxon>Dikarya</taxon>
        <taxon>Ascomycota</taxon>
        <taxon>Pezizomycotina</taxon>
        <taxon>Leotiomycetes</taxon>
        <taxon>Helotiales</taxon>
        <taxon>Mollisiaceae</taxon>
        <taxon>Phialocephala</taxon>
        <taxon>Phialocephala fortinii species complex</taxon>
    </lineage>
</organism>
<dbReference type="EMBL" id="FJOG01000001">
    <property type="protein sequence ID" value="CZR50647.1"/>
    <property type="molecule type" value="Genomic_DNA"/>
</dbReference>
<dbReference type="GO" id="GO:0003924">
    <property type="term" value="F:GTPase activity"/>
    <property type="evidence" value="ECO:0007669"/>
    <property type="project" value="InterPro"/>
</dbReference>
<keyword evidence="1" id="KW-0547">Nucleotide-binding</keyword>
<dbReference type="InterPro" id="IPR027417">
    <property type="entry name" value="P-loop_NTPase"/>
</dbReference>
<evidence type="ECO:0000256" key="1">
    <source>
        <dbReference type="ARBA" id="ARBA00022741"/>
    </source>
</evidence>
<dbReference type="SUPFAM" id="SSF52540">
    <property type="entry name" value="P-loop containing nucleoside triphosphate hydrolases"/>
    <property type="match status" value="1"/>
</dbReference>
<keyword evidence="2" id="KW-0342">GTP-binding</keyword>
<dbReference type="PRINTS" id="PR00449">
    <property type="entry name" value="RASTRNSFRMNG"/>
</dbReference>
<sequence>MSGKKEGRATIFQPKPYTPNLEYKPPPNSPQVLPSNESNDSLDEVSESKQSSSPSLDSDVASTSQPRAEPKFQKPKQIATSNNPKTSVTSSRADESGPVRDTNTGSRRWLVEFALVVMGAGGVDKSRFVLRCVIDEEAVILDILDTAGQEEYSSMREQYMKTGEGFMLMYSITSRTSFDELLVFQQQVLRVKDEDYFPMIVVGHHCDREKDRQISKEEGEALARSFGCPFLEASAERRINVEKAFYDLVREIRRHRAEAELQEVEEQELAPPRGGLKEFFLRRRRP</sequence>
<feature type="compositionally biased region" description="Low complexity" evidence="3">
    <location>
        <begin position="48"/>
        <end position="64"/>
    </location>
</feature>
<dbReference type="STRING" id="576137.A0A1L7WD05"/>
<dbReference type="SMART" id="SM00173">
    <property type="entry name" value="RAS"/>
    <property type="match status" value="1"/>
</dbReference>
<feature type="region of interest" description="Disordered" evidence="3">
    <location>
        <begin position="1"/>
        <end position="103"/>
    </location>
</feature>
<dbReference type="GO" id="GO:0007165">
    <property type="term" value="P:signal transduction"/>
    <property type="evidence" value="ECO:0007669"/>
    <property type="project" value="InterPro"/>
</dbReference>
<dbReference type="PANTHER" id="PTHR24070">
    <property type="entry name" value="RAS, DI-RAS, AND RHEB FAMILY MEMBERS OF SMALL GTPASE SUPERFAMILY"/>
    <property type="match status" value="1"/>
</dbReference>
<name>A0A1L7WD05_9HELO</name>
<dbReference type="Pfam" id="PF00071">
    <property type="entry name" value="Ras"/>
    <property type="match status" value="1"/>
</dbReference>
<protein>
    <submittedName>
        <fullName evidence="4">Uncharacterized protein</fullName>
    </submittedName>
</protein>
<dbReference type="PROSITE" id="PS51419">
    <property type="entry name" value="RAB"/>
    <property type="match status" value="1"/>
</dbReference>
<dbReference type="Gene3D" id="3.40.50.300">
    <property type="entry name" value="P-loop containing nucleotide triphosphate hydrolases"/>
    <property type="match status" value="1"/>
</dbReference>
<keyword evidence="5" id="KW-1185">Reference proteome</keyword>
<dbReference type="OrthoDB" id="5976022at2759"/>
<dbReference type="InterPro" id="IPR020849">
    <property type="entry name" value="Small_GTPase_Ras-type"/>
</dbReference>
<evidence type="ECO:0000313" key="5">
    <source>
        <dbReference type="Proteomes" id="UP000184330"/>
    </source>
</evidence>
<dbReference type="SMART" id="SM00174">
    <property type="entry name" value="RHO"/>
    <property type="match status" value="1"/>
</dbReference>
<proteinExistence type="predicted"/>
<feature type="compositionally biased region" description="Polar residues" evidence="3">
    <location>
        <begin position="30"/>
        <end position="39"/>
    </location>
</feature>
<dbReference type="InterPro" id="IPR001806">
    <property type="entry name" value="Small_GTPase"/>
</dbReference>
<reference evidence="4 5" key="1">
    <citation type="submission" date="2016-03" db="EMBL/GenBank/DDBJ databases">
        <authorList>
            <person name="Ploux O."/>
        </authorList>
    </citation>
    <scope>NUCLEOTIDE SEQUENCE [LARGE SCALE GENOMIC DNA]</scope>
    <source>
        <strain evidence="4 5">UAMH 11012</strain>
    </source>
</reference>